<feature type="compositionally biased region" description="Basic and acidic residues" evidence="5">
    <location>
        <begin position="390"/>
        <end position="400"/>
    </location>
</feature>
<reference evidence="7" key="1">
    <citation type="submission" date="2018-01" db="EMBL/GenBank/DDBJ databases">
        <authorList>
            <person name="Mao J.F."/>
        </authorList>
    </citation>
    <scope>NUCLEOTIDE SEQUENCE</scope>
    <source>
        <strain evidence="7">Huo1</strain>
        <tissue evidence="7">Leaf</tissue>
    </source>
</reference>
<evidence type="ECO:0000256" key="5">
    <source>
        <dbReference type="SAM" id="MobiDB-lite"/>
    </source>
</evidence>
<evidence type="ECO:0000313" key="8">
    <source>
        <dbReference type="Proteomes" id="UP000298416"/>
    </source>
</evidence>
<dbReference type="GO" id="GO:0005524">
    <property type="term" value="F:ATP binding"/>
    <property type="evidence" value="ECO:0007669"/>
    <property type="project" value="UniProtKB-KW"/>
</dbReference>
<keyword evidence="4" id="KW-0067">ATP-binding</keyword>
<dbReference type="SUPFAM" id="SSF56112">
    <property type="entry name" value="Protein kinase-like (PK-like)"/>
    <property type="match status" value="1"/>
</dbReference>
<evidence type="ECO:0000256" key="2">
    <source>
        <dbReference type="ARBA" id="ARBA00022741"/>
    </source>
</evidence>
<keyword evidence="1" id="KW-0808">Transferase</keyword>
<evidence type="ECO:0000313" key="7">
    <source>
        <dbReference type="EMBL" id="KAG6402059.1"/>
    </source>
</evidence>
<organism evidence="7">
    <name type="scientific">Salvia splendens</name>
    <name type="common">Scarlet sage</name>
    <dbReference type="NCBI Taxonomy" id="180675"/>
    <lineage>
        <taxon>Eukaryota</taxon>
        <taxon>Viridiplantae</taxon>
        <taxon>Streptophyta</taxon>
        <taxon>Embryophyta</taxon>
        <taxon>Tracheophyta</taxon>
        <taxon>Spermatophyta</taxon>
        <taxon>Magnoliopsida</taxon>
        <taxon>eudicotyledons</taxon>
        <taxon>Gunneridae</taxon>
        <taxon>Pentapetalae</taxon>
        <taxon>asterids</taxon>
        <taxon>lamiids</taxon>
        <taxon>Lamiales</taxon>
        <taxon>Lamiaceae</taxon>
        <taxon>Nepetoideae</taxon>
        <taxon>Mentheae</taxon>
        <taxon>Salviinae</taxon>
        <taxon>Salvia</taxon>
        <taxon>Salvia subgen. Calosphace</taxon>
        <taxon>core Calosphace</taxon>
    </lineage>
</organism>
<dbReference type="PANTHER" id="PTHR43671:SF66">
    <property type="entry name" value="SERINE_THREONINE-PROTEIN KINASE NEK2"/>
    <property type="match status" value="1"/>
</dbReference>
<dbReference type="PROSITE" id="PS00108">
    <property type="entry name" value="PROTEIN_KINASE_ST"/>
    <property type="match status" value="1"/>
</dbReference>
<dbReference type="InterPro" id="IPR000719">
    <property type="entry name" value="Prot_kinase_dom"/>
</dbReference>
<dbReference type="AlphaFoldDB" id="A0A8X8ZFI2"/>
<dbReference type="Pfam" id="PF00069">
    <property type="entry name" value="Pkinase"/>
    <property type="match status" value="1"/>
</dbReference>
<keyword evidence="8" id="KW-1185">Reference proteome</keyword>
<sequence length="466" mass="51949">MVCIRAAIGDTRHGDFVGGRPTNRVGALKSRSCIALAARMTNPSRCSATYGIAVIPTAEEHEFLPHGDWKFGRADPSHLDSNLSNRAMIFSTSAEKISLDPGKDCCLPNYRAGTTPMALMAKLKNSYIIGYKDAWVEKDSFVCIVTTYCEGGDMAGMIKKARGVYFSEEKICRWLTQLLLALDYLHSNRVLHRDLKCSNIFLTRDGEIRLGDFGLAKLLVKDDLASSIVGTPNYMCPEILADIPYGYKSDIWSLGCCMFEIAAHQPPFRATDMAALVNKINRSSISPLPTLYSSSIKQLIRSILRRSPEHRPTAAELLRHQHLQPYLAEYTNLSPVFLPVKSETESPQKPCRTGQREAIPKMEKKNDDVKVKVQAKASKLSSSSDSSTLSEDHQPGMGDDKAEAMESLLELCAQLLKRERFEELAGVLKPFGEEEAVSSRETAIWLTKGLMNIQRVNQLPRLHFFQ</sequence>
<keyword evidence="3" id="KW-0418">Kinase</keyword>
<evidence type="ECO:0000256" key="3">
    <source>
        <dbReference type="ARBA" id="ARBA00022777"/>
    </source>
</evidence>
<comment type="caution">
    <text evidence="7">The sequence shown here is derived from an EMBL/GenBank/DDBJ whole genome shotgun (WGS) entry which is preliminary data.</text>
</comment>
<feature type="compositionally biased region" description="Low complexity" evidence="5">
    <location>
        <begin position="372"/>
        <end position="389"/>
    </location>
</feature>
<proteinExistence type="predicted"/>
<feature type="compositionally biased region" description="Basic and acidic residues" evidence="5">
    <location>
        <begin position="354"/>
        <end position="371"/>
    </location>
</feature>
<protein>
    <recommendedName>
        <fullName evidence="6">Protein kinase domain-containing protein</fullName>
    </recommendedName>
</protein>
<gene>
    <name evidence="7" type="ORF">SASPL_138930</name>
</gene>
<dbReference type="InterPro" id="IPR008271">
    <property type="entry name" value="Ser/Thr_kinase_AS"/>
</dbReference>
<dbReference type="PANTHER" id="PTHR43671">
    <property type="entry name" value="SERINE/THREONINE-PROTEIN KINASE NEK"/>
    <property type="match status" value="1"/>
</dbReference>
<name>A0A8X8ZFI2_SALSN</name>
<dbReference type="Gene3D" id="1.10.510.10">
    <property type="entry name" value="Transferase(Phosphotransferase) domain 1"/>
    <property type="match status" value="1"/>
</dbReference>
<dbReference type="EMBL" id="PNBA02000014">
    <property type="protein sequence ID" value="KAG6402059.1"/>
    <property type="molecule type" value="Genomic_DNA"/>
</dbReference>
<feature type="domain" description="Protein kinase" evidence="6">
    <location>
        <begin position="60"/>
        <end position="327"/>
    </location>
</feature>
<dbReference type="Proteomes" id="UP000298416">
    <property type="component" value="Unassembled WGS sequence"/>
</dbReference>
<evidence type="ECO:0000259" key="6">
    <source>
        <dbReference type="PROSITE" id="PS50011"/>
    </source>
</evidence>
<evidence type="ECO:0000256" key="1">
    <source>
        <dbReference type="ARBA" id="ARBA00022679"/>
    </source>
</evidence>
<dbReference type="PROSITE" id="PS50011">
    <property type="entry name" value="PROTEIN_KINASE_DOM"/>
    <property type="match status" value="1"/>
</dbReference>
<dbReference type="InterPro" id="IPR050660">
    <property type="entry name" value="NEK_Ser/Thr_kinase"/>
</dbReference>
<dbReference type="InterPro" id="IPR011009">
    <property type="entry name" value="Kinase-like_dom_sf"/>
</dbReference>
<accession>A0A8X8ZFI2</accession>
<dbReference type="GO" id="GO:0004674">
    <property type="term" value="F:protein serine/threonine kinase activity"/>
    <property type="evidence" value="ECO:0007669"/>
    <property type="project" value="TreeGrafter"/>
</dbReference>
<dbReference type="SMART" id="SM00220">
    <property type="entry name" value="S_TKc"/>
    <property type="match status" value="1"/>
</dbReference>
<feature type="region of interest" description="Disordered" evidence="5">
    <location>
        <begin position="341"/>
        <end position="400"/>
    </location>
</feature>
<keyword evidence="2" id="KW-0547">Nucleotide-binding</keyword>
<evidence type="ECO:0000256" key="4">
    <source>
        <dbReference type="ARBA" id="ARBA00022840"/>
    </source>
</evidence>
<reference evidence="7" key="2">
    <citation type="submission" date="2020-08" db="EMBL/GenBank/DDBJ databases">
        <title>Plant Genome Project.</title>
        <authorList>
            <person name="Zhang R.-G."/>
        </authorList>
    </citation>
    <scope>NUCLEOTIDE SEQUENCE</scope>
    <source>
        <strain evidence="7">Huo1</strain>
        <tissue evidence="7">Leaf</tissue>
    </source>
</reference>